<dbReference type="InterPro" id="IPR001753">
    <property type="entry name" value="Enoyl-CoA_hydra/iso"/>
</dbReference>
<dbReference type="GO" id="GO:0016836">
    <property type="term" value="F:hydro-lyase activity"/>
    <property type="evidence" value="ECO:0007669"/>
    <property type="project" value="UniProtKB-ARBA"/>
</dbReference>
<evidence type="ECO:0000256" key="3">
    <source>
        <dbReference type="RuleBase" id="RU003707"/>
    </source>
</evidence>
<dbReference type="OrthoDB" id="9807606at2"/>
<gene>
    <name evidence="4" type="ORF">CVT23_03485</name>
</gene>
<dbReference type="InterPro" id="IPR018376">
    <property type="entry name" value="Enoyl-CoA_hyd/isom_CS"/>
</dbReference>
<dbReference type="PROSITE" id="PS00166">
    <property type="entry name" value="ENOYL_COA_HYDRATASE"/>
    <property type="match status" value="1"/>
</dbReference>
<dbReference type="EMBL" id="PHIG01000011">
    <property type="protein sequence ID" value="PJK30938.1"/>
    <property type="molecule type" value="Genomic_DNA"/>
</dbReference>
<reference evidence="4 5" key="1">
    <citation type="submission" date="2017-11" db="EMBL/GenBank/DDBJ databases">
        <title>Draft genome sequence of Rhizobiales bacterium SY3-13.</title>
        <authorList>
            <person name="Sun C."/>
        </authorList>
    </citation>
    <scope>NUCLEOTIDE SEQUENCE [LARGE SCALE GENOMIC DNA]</scope>
    <source>
        <strain evidence="4 5">SY3-13</strain>
    </source>
</reference>
<name>A0A2M9G5E5_9PROT</name>
<accession>A0A2M9G5E5</accession>
<comment type="similarity">
    <text evidence="1 3">Belongs to the enoyl-CoA hydratase/isomerase family.</text>
</comment>
<comment type="caution">
    <text evidence="4">The sequence shown here is derived from an EMBL/GenBank/DDBJ whole genome shotgun (WGS) entry which is preliminary data.</text>
</comment>
<dbReference type="Pfam" id="PF00378">
    <property type="entry name" value="ECH_1"/>
    <property type="match status" value="1"/>
</dbReference>
<dbReference type="FunFam" id="1.10.12.10:FF:000001">
    <property type="entry name" value="Probable enoyl-CoA hydratase, mitochondrial"/>
    <property type="match status" value="1"/>
</dbReference>
<keyword evidence="5" id="KW-1185">Reference proteome</keyword>
<dbReference type="AlphaFoldDB" id="A0A2M9G5E5"/>
<dbReference type="GO" id="GO:0006635">
    <property type="term" value="P:fatty acid beta-oxidation"/>
    <property type="evidence" value="ECO:0007669"/>
    <property type="project" value="TreeGrafter"/>
</dbReference>
<evidence type="ECO:0000256" key="2">
    <source>
        <dbReference type="ARBA" id="ARBA00023239"/>
    </source>
</evidence>
<dbReference type="CDD" id="cd06558">
    <property type="entry name" value="crotonase-like"/>
    <property type="match status" value="1"/>
</dbReference>
<dbReference type="SUPFAM" id="SSF52096">
    <property type="entry name" value="ClpP/crotonase"/>
    <property type="match status" value="1"/>
</dbReference>
<organism evidence="4 5">
    <name type="scientific">Minwuia thermotolerans</name>
    <dbReference type="NCBI Taxonomy" id="2056226"/>
    <lineage>
        <taxon>Bacteria</taxon>
        <taxon>Pseudomonadati</taxon>
        <taxon>Pseudomonadota</taxon>
        <taxon>Alphaproteobacteria</taxon>
        <taxon>Minwuiales</taxon>
        <taxon>Minwuiaceae</taxon>
        <taxon>Minwuia</taxon>
    </lineage>
</organism>
<evidence type="ECO:0000313" key="5">
    <source>
        <dbReference type="Proteomes" id="UP000229498"/>
    </source>
</evidence>
<evidence type="ECO:0000313" key="4">
    <source>
        <dbReference type="EMBL" id="PJK30938.1"/>
    </source>
</evidence>
<dbReference type="InterPro" id="IPR014748">
    <property type="entry name" value="Enoyl-CoA_hydra_C"/>
</dbReference>
<protein>
    <submittedName>
        <fullName evidence="4">Enoyl-CoA hydratase</fullName>
    </submittedName>
</protein>
<dbReference type="Gene3D" id="3.90.226.10">
    <property type="entry name" value="2-enoyl-CoA Hydratase, Chain A, domain 1"/>
    <property type="match status" value="1"/>
</dbReference>
<proteinExistence type="inferred from homology"/>
<dbReference type="PANTHER" id="PTHR11941">
    <property type="entry name" value="ENOYL-COA HYDRATASE-RELATED"/>
    <property type="match status" value="1"/>
</dbReference>
<dbReference type="PANTHER" id="PTHR11941:SF54">
    <property type="entry name" value="ENOYL-COA HYDRATASE, MITOCHONDRIAL"/>
    <property type="match status" value="1"/>
</dbReference>
<keyword evidence="2" id="KW-0456">Lyase</keyword>
<sequence length="263" mass="28793">MMTQDMLYEVRNGAAWVTLNRPDALNAMNQNILDGYSEVIEKAEKDPEVKAVVFTGSGRAFSAGADLKYVLQFMGSGDPVKVRTFMKQAYEAFARVGECEKPTIAAVNGITAAGGLELTLACDLVIAAESVKIGDGHINFGMLPGGGSAIRLPRKISETRAKYLLFTGELLPVQKVADWGLVNEIVPDDQLIPRVEELVAKLTSKSPLAMRLMKHLVDQALDMPLDRALQTEMQVWEAYGQSEDVIEGLTAFTEKRKPAYKGR</sequence>
<dbReference type="Gene3D" id="1.10.12.10">
    <property type="entry name" value="Lyase 2-enoyl-coa Hydratase, Chain A, domain 2"/>
    <property type="match status" value="1"/>
</dbReference>
<evidence type="ECO:0000256" key="1">
    <source>
        <dbReference type="ARBA" id="ARBA00005254"/>
    </source>
</evidence>
<dbReference type="InterPro" id="IPR029045">
    <property type="entry name" value="ClpP/crotonase-like_dom_sf"/>
</dbReference>
<dbReference type="Proteomes" id="UP000229498">
    <property type="component" value="Unassembled WGS sequence"/>
</dbReference>